<reference evidence="1 2" key="1">
    <citation type="journal article" date="2020" name="Cell">
        <title>Large-Scale Comparative Analyses of Tick Genomes Elucidate Their Genetic Diversity and Vector Capacities.</title>
        <authorList>
            <consortium name="Tick Genome and Microbiome Consortium (TIGMIC)"/>
            <person name="Jia N."/>
            <person name="Wang J."/>
            <person name="Shi W."/>
            <person name="Du L."/>
            <person name="Sun Y."/>
            <person name="Zhan W."/>
            <person name="Jiang J.F."/>
            <person name="Wang Q."/>
            <person name="Zhang B."/>
            <person name="Ji P."/>
            <person name="Bell-Sakyi L."/>
            <person name="Cui X.M."/>
            <person name="Yuan T.T."/>
            <person name="Jiang B.G."/>
            <person name="Yang W.F."/>
            <person name="Lam T.T."/>
            <person name="Chang Q.C."/>
            <person name="Ding S.J."/>
            <person name="Wang X.J."/>
            <person name="Zhu J.G."/>
            <person name="Ruan X.D."/>
            <person name="Zhao L."/>
            <person name="Wei J.T."/>
            <person name="Ye R.Z."/>
            <person name="Que T.C."/>
            <person name="Du C.H."/>
            <person name="Zhou Y.H."/>
            <person name="Cheng J.X."/>
            <person name="Dai P.F."/>
            <person name="Guo W.B."/>
            <person name="Han X.H."/>
            <person name="Huang E.J."/>
            <person name="Li L.F."/>
            <person name="Wei W."/>
            <person name="Gao Y.C."/>
            <person name="Liu J.Z."/>
            <person name="Shao H.Z."/>
            <person name="Wang X."/>
            <person name="Wang C.C."/>
            <person name="Yang T.C."/>
            <person name="Huo Q.B."/>
            <person name="Li W."/>
            <person name="Chen H.Y."/>
            <person name="Chen S.E."/>
            <person name="Zhou L.G."/>
            <person name="Ni X.B."/>
            <person name="Tian J.H."/>
            <person name="Sheng Y."/>
            <person name="Liu T."/>
            <person name="Pan Y.S."/>
            <person name="Xia L.Y."/>
            <person name="Li J."/>
            <person name="Zhao F."/>
            <person name="Cao W.C."/>
        </authorList>
    </citation>
    <scope>NUCLEOTIDE SEQUENCE [LARGE SCALE GENOMIC DNA]</scope>
    <source>
        <strain evidence="1">Iper-2018</strain>
    </source>
</reference>
<dbReference type="EMBL" id="JABSTQ010010536">
    <property type="protein sequence ID" value="KAG0420160.1"/>
    <property type="molecule type" value="Genomic_DNA"/>
</dbReference>
<protein>
    <submittedName>
        <fullName evidence="1">Uncharacterized protein</fullName>
    </submittedName>
</protein>
<keyword evidence="2" id="KW-1185">Reference proteome</keyword>
<evidence type="ECO:0000313" key="1">
    <source>
        <dbReference type="EMBL" id="KAG0420160.1"/>
    </source>
</evidence>
<sequence length="273" mass="31614">MRAQMPGQPRALSVSESRKETALIFRYHSYPVTNVISFKREHVHLFYPSRREVDILDGNKKLKEDPSQPAKGGAVRVRGLRCELSENQRARDESQVYEVWVGTATPSLASFLERNGNVPRFTSPEELTYSWGWVGLASSLRDTCDDRECMEEDSLLVRKRCHSQFKAEVWVLRRLVCHLQQSCSKVRTAAQAEECFRRLPCSNFLLLLASESHPALIEAGPLLRQRDDEPPHSHIDHRYDRTTRSEERALSPVDWEHKEYEPAEERARIKEDI</sequence>
<gene>
    <name evidence="1" type="ORF">HPB47_003637</name>
</gene>
<name>A0AC60PHW3_IXOPE</name>
<comment type="caution">
    <text evidence="1">The sequence shown here is derived from an EMBL/GenBank/DDBJ whole genome shotgun (WGS) entry which is preliminary data.</text>
</comment>
<accession>A0AC60PHW3</accession>
<organism evidence="1 2">
    <name type="scientific">Ixodes persulcatus</name>
    <name type="common">Taiga tick</name>
    <dbReference type="NCBI Taxonomy" id="34615"/>
    <lineage>
        <taxon>Eukaryota</taxon>
        <taxon>Metazoa</taxon>
        <taxon>Ecdysozoa</taxon>
        <taxon>Arthropoda</taxon>
        <taxon>Chelicerata</taxon>
        <taxon>Arachnida</taxon>
        <taxon>Acari</taxon>
        <taxon>Parasitiformes</taxon>
        <taxon>Ixodida</taxon>
        <taxon>Ixodoidea</taxon>
        <taxon>Ixodidae</taxon>
        <taxon>Ixodinae</taxon>
        <taxon>Ixodes</taxon>
    </lineage>
</organism>
<dbReference type="Proteomes" id="UP000805193">
    <property type="component" value="Unassembled WGS sequence"/>
</dbReference>
<proteinExistence type="predicted"/>
<evidence type="ECO:0000313" key="2">
    <source>
        <dbReference type="Proteomes" id="UP000805193"/>
    </source>
</evidence>